<dbReference type="Gene3D" id="3.30.420.10">
    <property type="entry name" value="Ribonuclease H-like superfamily/Ribonuclease H"/>
    <property type="match status" value="1"/>
</dbReference>
<dbReference type="GO" id="GO:0015074">
    <property type="term" value="P:DNA integration"/>
    <property type="evidence" value="ECO:0007669"/>
    <property type="project" value="InterPro"/>
</dbReference>
<feature type="region of interest" description="Disordered" evidence="1">
    <location>
        <begin position="71"/>
        <end position="149"/>
    </location>
</feature>
<protein>
    <recommendedName>
        <fullName evidence="2">Integrase catalytic domain-containing protein</fullName>
    </recommendedName>
</protein>
<gene>
    <name evidence="3" type="ORF">B5766_00115</name>
</gene>
<feature type="compositionally biased region" description="Basic residues" evidence="1">
    <location>
        <begin position="126"/>
        <end position="135"/>
    </location>
</feature>
<evidence type="ECO:0000256" key="1">
    <source>
        <dbReference type="SAM" id="MobiDB-lite"/>
    </source>
</evidence>
<organism evidence="3 4">
    <name type="scientific">Candidatus Lumbricidiphila eiseniae</name>
    <dbReference type="NCBI Taxonomy" id="1969409"/>
    <lineage>
        <taxon>Bacteria</taxon>
        <taxon>Bacillati</taxon>
        <taxon>Actinomycetota</taxon>
        <taxon>Actinomycetes</taxon>
        <taxon>Micrococcales</taxon>
        <taxon>Microbacteriaceae</taxon>
        <taxon>Candidatus Lumbricidiphila</taxon>
    </lineage>
</organism>
<comment type="caution">
    <text evidence="3">The sequence shown here is derived from an EMBL/GenBank/DDBJ whole genome shotgun (WGS) entry which is preliminary data.</text>
</comment>
<feature type="domain" description="Integrase catalytic" evidence="2">
    <location>
        <begin position="1"/>
        <end position="144"/>
    </location>
</feature>
<evidence type="ECO:0000313" key="3">
    <source>
        <dbReference type="EMBL" id="PDQ36564.1"/>
    </source>
</evidence>
<dbReference type="InterPro" id="IPR001584">
    <property type="entry name" value="Integrase_cat-core"/>
</dbReference>
<reference evidence="4" key="1">
    <citation type="submission" date="2017-03" db="EMBL/GenBank/DDBJ databases">
        <authorList>
            <person name="Lund M.B."/>
        </authorList>
    </citation>
    <scope>NUCLEOTIDE SEQUENCE [LARGE SCALE GENOMIC DNA]</scope>
</reference>
<evidence type="ECO:0000259" key="2">
    <source>
        <dbReference type="PROSITE" id="PS50994"/>
    </source>
</evidence>
<dbReference type="InterPro" id="IPR036397">
    <property type="entry name" value="RNaseH_sf"/>
</dbReference>
<dbReference type="SUPFAM" id="SSF53098">
    <property type="entry name" value="Ribonuclease H-like"/>
    <property type="match status" value="1"/>
</dbReference>
<accession>A0A2A6FUK4</accession>
<dbReference type="GO" id="GO:0003676">
    <property type="term" value="F:nucleic acid binding"/>
    <property type="evidence" value="ECO:0007669"/>
    <property type="project" value="InterPro"/>
</dbReference>
<name>A0A2A6FUK4_9MICO</name>
<dbReference type="InterPro" id="IPR012337">
    <property type="entry name" value="RNaseH-like_sf"/>
</dbReference>
<dbReference type="AlphaFoldDB" id="A0A2A6FUK4"/>
<dbReference type="EMBL" id="NAEP01000003">
    <property type="protein sequence ID" value="PDQ36564.1"/>
    <property type="molecule type" value="Genomic_DNA"/>
</dbReference>
<dbReference type="Proteomes" id="UP000219994">
    <property type="component" value="Unassembled WGS sequence"/>
</dbReference>
<evidence type="ECO:0000313" key="4">
    <source>
        <dbReference type="Proteomes" id="UP000219994"/>
    </source>
</evidence>
<dbReference type="PROSITE" id="PS50994">
    <property type="entry name" value="INTEGRASE"/>
    <property type="match status" value="1"/>
</dbReference>
<sequence length="149" mass="16956">MDYLHVTVEDHSRLAFAHVLPDEKDPTCAAFLAEAAKFFASHSIRIHQVMTDNALNYPRSHDFQTMLAALQTNTHPDPTTPAPAERQSRTLQPHPARRMSLPVALHPQPETQQRPHTLTQPLQPHPRPHHPRKPTPNHPTVTNEMTEYT</sequence>
<proteinExistence type="predicted"/>